<dbReference type="InterPro" id="IPR037053">
    <property type="entry name" value="Phage_tail_collar_dom_sf"/>
</dbReference>
<protein>
    <submittedName>
        <fullName evidence="2">Phage tail protein</fullName>
    </submittedName>
</protein>
<gene>
    <name evidence="2" type="ORF">H0E82_00925</name>
</gene>
<dbReference type="SUPFAM" id="SSF88874">
    <property type="entry name" value="Receptor-binding domain of short tail fibre protein gp12"/>
    <property type="match status" value="1"/>
</dbReference>
<proteinExistence type="predicted"/>
<dbReference type="Gene3D" id="3.90.1340.10">
    <property type="entry name" value="Phage tail collar domain"/>
    <property type="match status" value="1"/>
</dbReference>
<dbReference type="RefSeq" id="WP_180543099.1">
    <property type="nucleotide sequence ID" value="NZ_JACCJZ010000004.1"/>
</dbReference>
<sequence>MSDCYVGEIRMFGFNRQPIGWVACDGRLLPISEYQTLFQLLGVAYGGDGQITFAVPDLRGRLPVHQGQGPGLGNYALGRMAGTETVTLLASQLPPHTHPLLATTAAATATAPGPTLVPAAVSGDNFYVSSIAGNTAAAMGAQTVGVAGGSQPHENCMPTLAVQFCIAWAGLYPSQN</sequence>
<evidence type="ECO:0000313" key="3">
    <source>
        <dbReference type="Proteomes" id="UP000589896"/>
    </source>
</evidence>
<evidence type="ECO:0000313" key="2">
    <source>
        <dbReference type="EMBL" id="NYZ61328.1"/>
    </source>
</evidence>
<dbReference type="Pfam" id="PF07484">
    <property type="entry name" value="Collar"/>
    <property type="match status" value="1"/>
</dbReference>
<dbReference type="InterPro" id="IPR011083">
    <property type="entry name" value="Phage_tail_collar_dom"/>
</dbReference>
<keyword evidence="3" id="KW-1185">Reference proteome</keyword>
<organism evidence="2 3">
    <name type="scientific">Luteimonas deserti</name>
    <dbReference type="NCBI Taxonomy" id="2752306"/>
    <lineage>
        <taxon>Bacteria</taxon>
        <taxon>Pseudomonadati</taxon>
        <taxon>Pseudomonadota</taxon>
        <taxon>Gammaproteobacteria</taxon>
        <taxon>Lysobacterales</taxon>
        <taxon>Lysobacteraceae</taxon>
        <taxon>Luteimonas</taxon>
    </lineage>
</organism>
<name>A0A7Z0TYN3_9GAMM</name>
<evidence type="ECO:0000259" key="1">
    <source>
        <dbReference type="Pfam" id="PF07484"/>
    </source>
</evidence>
<dbReference type="Proteomes" id="UP000589896">
    <property type="component" value="Unassembled WGS sequence"/>
</dbReference>
<dbReference type="AlphaFoldDB" id="A0A7Z0TYN3"/>
<dbReference type="EMBL" id="JACCJZ010000004">
    <property type="protein sequence ID" value="NYZ61328.1"/>
    <property type="molecule type" value="Genomic_DNA"/>
</dbReference>
<accession>A0A7Z0TYN3</accession>
<feature type="domain" description="Phage tail collar" evidence="1">
    <location>
        <begin position="7"/>
        <end position="63"/>
    </location>
</feature>
<reference evidence="2 3" key="1">
    <citation type="submission" date="2020-07" db="EMBL/GenBank/DDBJ databases">
        <title>isolation of Luteimonas sp. SJ-16.</title>
        <authorList>
            <person name="Huang X.-X."/>
            <person name="Xu L."/>
            <person name="Sun J.-Q."/>
        </authorList>
    </citation>
    <scope>NUCLEOTIDE SEQUENCE [LARGE SCALE GENOMIC DNA]</scope>
    <source>
        <strain evidence="2 3">SJ-16</strain>
    </source>
</reference>
<comment type="caution">
    <text evidence="2">The sequence shown here is derived from an EMBL/GenBank/DDBJ whole genome shotgun (WGS) entry which is preliminary data.</text>
</comment>